<proteinExistence type="predicted"/>
<evidence type="ECO:0000313" key="2">
    <source>
        <dbReference type="EMBL" id="MDV2081129.1"/>
    </source>
</evidence>
<sequence length="243" mass="26321">MMPAHRSFLLATALMLSACSSAAQQPQALSPEHPMLATLEPVPSPDEVTADGLMSARWQFPLMLTKSGGDSRSVESCRALLEAHNDGFGPAQPSDYGLVQANLALCLATEDSGALKPSINNHLPAPLLGPDFPEVAPAELAVAISDYQRARVKESRSWQDFSAIRDHQSRSPYEATYVTEDGAIQRVFLVATGDFNDDGARDAILYLESALEEGTYGTARYLIVTREEDDGPMRVLKSVWPGE</sequence>
<dbReference type="RefSeq" id="WP_316975419.1">
    <property type="nucleotide sequence ID" value="NZ_JAWIIJ010000026.1"/>
</dbReference>
<keyword evidence="3" id="KW-1185">Reference proteome</keyword>
<dbReference type="Proteomes" id="UP001269819">
    <property type="component" value="Unassembled WGS sequence"/>
</dbReference>
<dbReference type="EMBL" id="JAWIIJ010000026">
    <property type="protein sequence ID" value="MDV2081129.1"/>
    <property type="molecule type" value="Genomic_DNA"/>
</dbReference>
<comment type="caution">
    <text evidence="2">The sequence shown here is derived from an EMBL/GenBank/DDBJ whole genome shotgun (WGS) entry which is preliminary data.</text>
</comment>
<dbReference type="PROSITE" id="PS51257">
    <property type="entry name" value="PROKAR_LIPOPROTEIN"/>
    <property type="match status" value="1"/>
</dbReference>
<feature type="signal peptide" evidence="1">
    <location>
        <begin position="1"/>
        <end position="22"/>
    </location>
</feature>
<evidence type="ECO:0000313" key="3">
    <source>
        <dbReference type="Proteomes" id="UP001269819"/>
    </source>
</evidence>
<accession>A0ABU3W3N6</accession>
<reference evidence="2 3" key="1">
    <citation type="submission" date="2023-10" db="EMBL/GenBank/DDBJ databases">
        <title>Characteristics and mechanism of a salt-tolerant marine origin heterotrophic nitrifying- aerobic denitrifying bacteria Marinobacter xestospongiae HN1.</title>
        <authorList>
            <person name="Qi R."/>
        </authorList>
    </citation>
    <scope>NUCLEOTIDE SEQUENCE [LARGE SCALE GENOMIC DNA]</scope>
    <source>
        <strain evidence="2 3">HN1</strain>
    </source>
</reference>
<gene>
    <name evidence="2" type="ORF">RYS15_20755</name>
</gene>
<feature type="chain" id="PRO_5046315268" evidence="1">
    <location>
        <begin position="23"/>
        <end position="243"/>
    </location>
</feature>
<protein>
    <submittedName>
        <fullName evidence="2">Uncharacterized protein</fullName>
    </submittedName>
</protein>
<name>A0ABU3W3N6_9GAMM</name>
<evidence type="ECO:0000256" key="1">
    <source>
        <dbReference type="SAM" id="SignalP"/>
    </source>
</evidence>
<organism evidence="2 3">
    <name type="scientific">Marinobacter xestospongiae</name>
    <dbReference type="NCBI Taxonomy" id="994319"/>
    <lineage>
        <taxon>Bacteria</taxon>
        <taxon>Pseudomonadati</taxon>
        <taxon>Pseudomonadota</taxon>
        <taxon>Gammaproteobacteria</taxon>
        <taxon>Pseudomonadales</taxon>
        <taxon>Marinobacteraceae</taxon>
        <taxon>Marinobacter</taxon>
    </lineage>
</organism>
<keyword evidence="1" id="KW-0732">Signal</keyword>